<dbReference type="Proteomes" id="UP000199572">
    <property type="component" value="Unassembled WGS sequence"/>
</dbReference>
<name>A0A1H9U083_9SPHI</name>
<organism evidence="1 2">
    <name type="scientific">Pedobacter rhizosphaerae</name>
    <dbReference type="NCBI Taxonomy" id="390241"/>
    <lineage>
        <taxon>Bacteria</taxon>
        <taxon>Pseudomonadati</taxon>
        <taxon>Bacteroidota</taxon>
        <taxon>Sphingobacteriia</taxon>
        <taxon>Sphingobacteriales</taxon>
        <taxon>Sphingobacteriaceae</taxon>
        <taxon>Pedobacter</taxon>
    </lineage>
</organism>
<keyword evidence="2" id="KW-1185">Reference proteome</keyword>
<evidence type="ECO:0000313" key="2">
    <source>
        <dbReference type="Proteomes" id="UP000199572"/>
    </source>
</evidence>
<accession>A0A1H9U083</accession>
<sequence>MIEIMEAILIIILSGLYGSNFCVLGSETILDG</sequence>
<protein>
    <submittedName>
        <fullName evidence="1">Uncharacterized protein</fullName>
    </submittedName>
</protein>
<reference evidence="2" key="1">
    <citation type="submission" date="2016-10" db="EMBL/GenBank/DDBJ databases">
        <authorList>
            <person name="Varghese N."/>
            <person name="Submissions S."/>
        </authorList>
    </citation>
    <scope>NUCLEOTIDE SEQUENCE [LARGE SCALE GENOMIC DNA]</scope>
    <source>
        <strain evidence="2">DSM 18610</strain>
    </source>
</reference>
<dbReference type="AlphaFoldDB" id="A0A1H9U083"/>
<gene>
    <name evidence="1" type="ORF">SAMN04488023_12612</name>
</gene>
<dbReference type="EMBL" id="FOGG01000026">
    <property type="protein sequence ID" value="SES02779.1"/>
    <property type="molecule type" value="Genomic_DNA"/>
</dbReference>
<proteinExistence type="predicted"/>
<evidence type="ECO:0000313" key="1">
    <source>
        <dbReference type="EMBL" id="SES02779.1"/>
    </source>
</evidence>